<comment type="caution">
    <text evidence="2">The sequence shown here is derived from an EMBL/GenBank/DDBJ whole genome shotgun (WGS) entry which is preliminary data.</text>
</comment>
<evidence type="ECO:0000256" key="1">
    <source>
        <dbReference type="SAM" id="MobiDB-lite"/>
    </source>
</evidence>
<dbReference type="GO" id="GO:0005737">
    <property type="term" value="C:cytoplasm"/>
    <property type="evidence" value="ECO:0007669"/>
    <property type="project" value="TreeGrafter"/>
</dbReference>
<dbReference type="OrthoDB" id="16824at2759"/>
<dbReference type="Pfam" id="PF08520">
    <property type="entry name" value="Mitofissin"/>
    <property type="match status" value="1"/>
</dbReference>
<evidence type="ECO:0000313" key="2">
    <source>
        <dbReference type="EMBL" id="KNZ54222.1"/>
    </source>
</evidence>
<proteinExistence type="predicted"/>
<organism evidence="2 3">
    <name type="scientific">Puccinia sorghi</name>
    <dbReference type="NCBI Taxonomy" id="27349"/>
    <lineage>
        <taxon>Eukaryota</taxon>
        <taxon>Fungi</taxon>
        <taxon>Dikarya</taxon>
        <taxon>Basidiomycota</taxon>
        <taxon>Pucciniomycotina</taxon>
        <taxon>Pucciniomycetes</taxon>
        <taxon>Pucciniales</taxon>
        <taxon>Pucciniaceae</taxon>
        <taxon>Puccinia</taxon>
    </lineage>
</organism>
<feature type="non-terminal residue" evidence="2">
    <location>
        <position position="1"/>
    </location>
</feature>
<dbReference type="AlphaFoldDB" id="A0A0L6V129"/>
<dbReference type="VEuPathDB" id="FungiDB:VP01_3002g1"/>
<reference evidence="2 3" key="1">
    <citation type="submission" date="2015-08" db="EMBL/GenBank/DDBJ databases">
        <title>Next Generation Sequencing and Analysis of the Genome of Puccinia sorghi L Schw, the Causal Agent of Maize Common Rust.</title>
        <authorList>
            <person name="Rochi L."/>
            <person name="Burguener G."/>
            <person name="Darino M."/>
            <person name="Turjanski A."/>
            <person name="Kreff E."/>
            <person name="Dieguez M.J."/>
            <person name="Sacco F."/>
        </authorList>
    </citation>
    <scope>NUCLEOTIDE SEQUENCE [LARGE SCALE GENOMIC DNA]</scope>
    <source>
        <strain evidence="2 3">RO10H11247</strain>
    </source>
</reference>
<dbReference type="EMBL" id="LAVV01007950">
    <property type="protein sequence ID" value="KNZ54222.1"/>
    <property type="molecule type" value="Genomic_DNA"/>
</dbReference>
<feature type="region of interest" description="Disordered" evidence="1">
    <location>
        <begin position="90"/>
        <end position="109"/>
    </location>
</feature>
<feature type="compositionally biased region" description="Polar residues" evidence="1">
    <location>
        <begin position="94"/>
        <end position="109"/>
    </location>
</feature>
<evidence type="ECO:0008006" key="4">
    <source>
        <dbReference type="Google" id="ProtNLM"/>
    </source>
</evidence>
<evidence type="ECO:0000313" key="3">
    <source>
        <dbReference type="Proteomes" id="UP000037035"/>
    </source>
</evidence>
<accession>A0A0L6V129</accession>
<dbReference type="PANTHER" id="PTHR28075:SF3">
    <property type="entry name" value="DUF1748-DOMAIN-CONTAINING PROTEIN"/>
    <property type="match status" value="1"/>
</dbReference>
<dbReference type="STRING" id="27349.A0A0L6V129"/>
<gene>
    <name evidence="2" type="ORF">VP01_3002g1</name>
</gene>
<dbReference type="PANTHER" id="PTHR28075">
    <property type="entry name" value="CHROMOSOME 16, WHOLE GENOME SHOTGUN SEQUENCE"/>
    <property type="match status" value="1"/>
</dbReference>
<protein>
    <recommendedName>
        <fullName evidence="4">DUF1748-domain-containing protein</fullName>
    </recommendedName>
</protein>
<name>A0A0L6V129_9BASI</name>
<sequence length="109" mass="11935">EPGAAVLTMVVGRITHYAFDLALITTVLAGIKRNTGYRHVLTLLSFMLFVKLQEFPEGAPRTVASSYLQAGEKIFDYISAYSHTSGYFQRGSPEASSGKTTWSWGTKAP</sequence>
<dbReference type="Proteomes" id="UP000037035">
    <property type="component" value="Unassembled WGS sequence"/>
</dbReference>
<keyword evidence="3" id="KW-1185">Reference proteome</keyword>
<dbReference type="InterPro" id="IPR013726">
    <property type="entry name" value="Mitofissin"/>
</dbReference>